<evidence type="ECO:0000313" key="2">
    <source>
        <dbReference type="Proteomes" id="UP000054805"/>
    </source>
</evidence>
<evidence type="ECO:0000313" key="1">
    <source>
        <dbReference type="EMBL" id="KRZ24986.1"/>
    </source>
</evidence>
<name>A0A0V1IQ96_TRIPS</name>
<proteinExistence type="predicted"/>
<organism evidence="1 2">
    <name type="scientific">Trichinella pseudospiralis</name>
    <name type="common">Parasitic roundworm</name>
    <dbReference type="NCBI Taxonomy" id="6337"/>
    <lineage>
        <taxon>Eukaryota</taxon>
        <taxon>Metazoa</taxon>
        <taxon>Ecdysozoa</taxon>
        <taxon>Nematoda</taxon>
        <taxon>Enoplea</taxon>
        <taxon>Dorylaimia</taxon>
        <taxon>Trichinellida</taxon>
        <taxon>Trichinellidae</taxon>
        <taxon>Trichinella</taxon>
    </lineage>
</organism>
<comment type="caution">
    <text evidence="1">The sequence shown here is derived from an EMBL/GenBank/DDBJ whole genome shotgun (WGS) entry which is preliminary data.</text>
</comment>
<dbReference type="AlphaFoldDB" id="A0A0V1IQ96"/>
<protein>
    <submittedName>
        <fullName evidence="1">Uncharacterized protein</fullName>
    </submittedName>
</protein>
<accession>A0A0V1IQ96</accession>
<keyword evidence="2" id="KW-1185">Reference proteome</keyword>
<reference evidence="1 2" key="1">
    <citation type="submission" date="2015-01" db="EMBL/GenBank/DDBJ databases">
        <title>Evolution of Trichinella species and genotypes.</title>
        <authorList>
            <person name="Korhonen P.K."/>
            <person name="Edoardo P."/>
            <person name="Giuseppe L.R."/>
            <person name="Gasser R.B."/>
        </authorList>
    </citation>
    <scope>NUCLEOTIDE SEQUENCE [LARGE SCALE GENOMIC DNA]</scope>
    <source>
        <strain evidence="1">ISS588</strain>
    </source>
</reference>
<sequence length="86" mass="9645">MKCNLRQKEHIINLSKKYSLVLWRIGGLVGVPPLINPNVGQQTTPTQSEMKIILNFEFVGKVHLRRRMRKCAVVVTSTTSGLTNGV</sequence>
<dbReference type="Proteomes" id="UP000054805">
    <property type="component" value="Unassembled WGS sequence"/>
</dbReference>
<gene>
    <name evidence="1" type="ORF">T4B_1734</name>
</gene>
<dbReference type="EMBL" id="JYDS01000110">
    <property type="protein sequence ID" value="KRZ24986.1"/>
    <property type="molecule type" value="Genomic_DNA"/>
</dbReference>